<proteinExistence type="predicted"/>
<protein>
    <submittedName>
        <fullName evidence="1">Uncharacterized protein</fullName>
    </submittedName>
</protein>
<reference evidence="1" key="1">
    <citation type="submission" date="2022-11" db="EMBL/GenBank/DDBJ databases">
        <title>Genome Sequence of Nemania bipapillata.</title>
        <authorList>
            <person name="Buettner E."/>
        </authorList>
    </citation>
    <scope>NUCLEOTIDE SEQUENCE</scope>
    <source>
        <strain evidence="1">CP14</strain>
    </source>
</reference>
<dbReference type="Proteomes" id="UP001153334">
    <property type="component" value="Unassembled WGS sequence"/>
</dbReference>
<sequence length="260" mass="29985">MASKPRWQLLSQDEKQLLEGYHDESSDDGRSEATSVRALLRESKPLAKFWMLALGLTLLSSIVMNVILFVQRQRTDLDHLCTRQMTLNWSPILDKPMTYTDIRFNGSLFKSDIYRQPPSPEVDQKWLDLGLNLRPQVIPESQGEKAGLTPNQAKRLDSQGGGYFVEVEAIHHLHCLNVLRQNIWFNADYYRERKIGVWSNTEPVVRLHVGHCINIIRQQLMCTADTGLFGQMWTLTESEHGLSNTNQGRQMSRHIKRETL</sequence>
<keyword evidence="2" id="KW-1185">Reference proteome</keyword>
<evidence type="ECO:0000313" key="2">
    <source>
        <dbReference type="Proteomes" id="UP001153334"/>
    </source>
</evidence>
<comment type="caution">
    <text evidence="1">The sequence shown here is derived from an EMBL/GenBank/DDBJ whole genome shotgun (WGS) entry which is preliminary data.</text>
</comment>
<gene>
    <name evidence="1" type="ORF">ONZ43_g5774</name>
</gene>
<evidence type="ECO:0000313" key="1">
    <source>
        <dbReference type="EMBL" id="KAJ8110833.1"/>
    </source>
</evidence>
<accession>A0ACC2I6P8</accession>
<name>A0ACC2I6P8_9PEZI</name>
<dbReference type="EMBL" id="JAPESX010001873">
    <property type="protein sequence ID" value="KAJ8110833.1"/>
    <property type="molecule type" value="Genomic_DNA"/>
</dbReference>
<organism evidence="1 2">
    <name type="scientific">Nemania bipapillata</name>
    <dbReference type="NCBI Taxonomy" id="110536"/>
    <lineage>
        <taxon>Eukaryota</taxon>
        <taxon>Fungi</taxon>
        <taxon>Dikarya</taxon>
        <taxon>Ascomycota</taxon>
        <taxon>Pezizomycotina</taxon>
        <taxon>Sordariomycetes</taxon>
        <taxon>Xylariomycetidae</taxon>
        <taxon>Xylariales</taxon>
        <taxon>Xylariaceae</taxon>
        <taxon>Nemania</taxon>
    </lineage>
</organism>